<proteinExistence type="predicted"/>
<protein>
    <submittedName>
        <fullName evidence="1">Uncharacterized protein</fullName>
    </submittedName>
</protein>
<dbReference type="OrthoDB" id="33195at10239"/>
<dbReference type="Proteomes" id="UP000203990">
    <property type="component" value="Segment"/>
</dbReference>
<sequence>MTNYHVLNKWVLANRDGPLLVIYKKGSKSIKECLELTPLESLHFHHDGEDLRNRICGYQVGGIVVEPGANFGKHNLRYAISRLRSEDNVYLFLMDEEHEDILEDIFEEYYESATNKEMVESLRSQIVIYDPECFYGLQNI</sequence>
<reference evidence="1 2" key="1">
    <citation type="submission" date="2015-10" db="EMBL/GenBank/DDBJ databases">
        <title>Complete genome sequence of Klebsiella pneumoniae bacteriophage vB_KpnM_KB57.</title>
        <authorList>
            <person name="Volozhantsev N.V."/>
            <person name="Popova A.V."/>
            <person name="Krasilnikova V.M."/>
            <person name="Bogun A.G."/>
        </authorList>
    </citation>
    <scope>NUCLEOTIDE SEQUENCE [LARGE SCALE GENOMIC DNA]</scope>
</reference>
<accession>A0A0S1S1R5</accession>
<evidence type="ECO:0000313" key="1">
    <source>
        <dbReference type="EMBL" id="ALM02567.1"/>
    </source>
</evidence>
<dbReference type="RefSeq" id="YP_009187793.1">
    <property type="nucleotide sequence ID" value="NC_028659.1"/>
</dbReference>
<keyword evidence="2" id="KW-1185">Reference proteome</keyword>
<dbReference type="GeneID" id="26523146"/>
<dbReference type="KEGG" id="vg:26523146"/>
<gene>
    <name evidence="1" type="ORF">KB57_180</name>
</gene>
<organism evidence="1 2">
    <name type="scientific">Klebsiella phage vB_KpnM_KB57</name>
    <dbReference type="NCBI Taxonomy" id="1719140"/>
    <lineage>
        <taxon>Viruses</taxon>
        <taxon>Duplodnaviria</taxon>
        <taxon>Heunggongvirae</taxon>
        <taxon>Uroviricota</taxon>
        <taxon>Caudoviricetes</taxon>
        <taxon>Vequintavirinae</taxon>
        <taxon>Mydovirus</taxon>
        <taxon>Mydovirus KB57</taxon>
    </lineage>
</organism>
<name>A0A0S1S1R5_9CAUD</name>
<dbReference type="EMBL" id="KT934943">
    <property type="protein sequence ID" value="ALM02567.1"/>
    <property type="molecule type" value="Genomic_DNA"/>
</dbReference>
<evidence type="ECO:0000313" key="2">
    <source>
        <dbReference type="Proteomes" id="UP000203990"/>
    </source>
</evidence>